<keyword evidence="3" id="KW-1185">Reference proteome</keyword>
<name>A0A4Z2GGF0_9TELE</name>
<evidence type="ECO:0000313" key="3">
    <source>
        <dbReference type="Proteomes" id="UP000314294"/>
    </source>
</evidence>
<dbReference type="EMBL" id="SRLO01000550">
    <property type="protein sequence ID" value="TNN52360.1"/>
    <property type="molecule type" value="Genomic_DNA"/>
</dbReference>
<dbReference type="AlphaFoldDB" id="A0A4Z2GGF0"/>
<proteinExistence type="predicted"/>
<organism evidence="2 3">
    <name type="scientific">Liparis tanakae</name>
    <name type="common">Tanaka's snailfish</name>
    <dbReference type="NCBI Taxonomy" id="230148"/>
    <lineage>
        <taxon>Eukaryota</taxon>
        <taxon>Metazoa</taxon>
        <taxon>Chordata</taxon>
        <taxon>Craniata</taxon>
        <taxon>Vertebrata</taxon>
        <taxon>Euteleostomi</taxon>
        <taxon>Actinopterygii</taxon>
        <taxon>Neopterygii</taxon>
        <taxon>Teleostei</taxon>
        <taxon>Neoteleostei</taxon>
        <taxon>Acanthomorphata</taxon>
        <taxon>Eupercaria</taxon>
        <taxon>Perciformes</taxon>
        <taxon>Cottioidei</taxon>
        <taxon>Cottales</taxon>
        <taxon>Liparidae</taxon>
        <taxon>Liparis</taxon>
    </lineage>
</organism>
<comment type="caution">
    <text evidence="2">The sequence shown here is derived from an EMBL/GenBank/DDBJ whole genome shotgun (WGS) entry which is preliminary data.</text>
</comment>
<dbReference type="Proteomes" id="UP000314294">
    <property type="component" value="Unassembled WGS sequence"/>
</dbReference>
<sequence>MVENRLPDARYTSSISHCWLGLSSFSGIITTWSLSTQPGNVRLVMWPFILDVQVWIGCRVSAHKTTFAAGSTNQMSLMGSTSGDTTTRPDFISSTPPWTERK</sequence>
<protein>
    <submittedName>
        <fullName evidence="2">Uncharacterized protein</fullName>
    </submittedName>
</protein>
<evidence type="ECO:0000256" key="1">
    <source>
        <dbReference type="SAM" id="MobiDB-lite"/>
    </source>
</evidence>
<evidence type="ECO:0000313" key="2">
    <source>
        <dbReference type="EMBL" id="TNN52360.1"/>
    </source>
</evidence>
<feature type="region of interest" description="Disordered" evidence="1">
    <location>
        <begin position="78"/>
        <end position="102"/>
    </location>
</feature>
<accession>A0A4Z2GGF0</accession>
<gene>
    <name evidence="2" type="ORF">EYF80_037443</name>
</gene>
<reference evidence="2 3" key="1">
    <citation type="submission" date="2019-03" db="EMBL/GenBank/DDBJ databases">
        <title>First draft genome of Liparis tanakae, snailfish: a comprehensive survey of snailfish specific genes.</title>
        <authorList>
            <person name="Kim W."/>
            <person name="Song I."/>
            <person name="Jeong J.-H."/>
            <person name="Kim D."/>
            <person name="Kim S."/>
            <person name="Ryu S."/>
            <person name="Song J.Y."/>
            <person name="Lee S.K."/>
        </authorList>
    </citation>
    <scope>NUCLEOTIDE SEQUENCE [LARGE SCALE GENOMIC DNA]</scope>
    <source>
        <tissue evidence="2">Muscle</tissue>
    </source>
</reference>